<sequence length="135" mass="14985">MKQYLLRLSGKLILLLLAIAIGCNFLYAQHHFSVDYGDLRVNANLIRTEAANTTASTKSITKNHNNQDVYTLSLSSVKNTKIVILNEETGKSVVITPKDNAPAKFELPPFFIEELRQAALGEAKQYLVAETDGDF</sequence>
<dbReference type="Proteomes" id="UP000191055">
    <property type="component" value="Unassembled WGS sequence"/>
</dbReference>
<dbReference type="STRING" id="889453.SAMN03080601_01917"/>
<evidence type="ECO:0000313" key="2">
    <source>
        <dbReference type="Proteomes" id="UP000191055"/>
    </source>
</evidence>
<accession>A0A1T5GPX0</accession>
<dbReference type="AlphaFoldDB" id="A0A1T5GPX0"/>
<gene>
    <name evidence="1" type="ORF">SAMN03080601_01917</name>
</gene>
<reference evidence="1 2" key="1">
    <citation type="submission" date="2017-02" db="EMBL/GenBank/DDBJ databases">
        <authorList>
            <person name="Peterson S.W."/>
        </authorList>
    </citation>
    <scope>NUCLEOTIDE SEQUENCE [LARGE SCALE GENOMIC DNA]</scope>
    <source>
        <strain evidence="1 2">DSM 24412</strain>
    </source>
</reference>
<name>A0A1T5GPX0_9BACT</name>
<organism evidence="1 2">
    <name type="scientific">Alkalitalea saponilacus</name>
    <dbReference type="NCBI Taxonomy" id="889453"/>
    <lineage>
        <taxon>Bacteria</taxon>
        <taxon>Pseudomonadati</taxon>
        <taxon>Bacteroidota</taxon>
        <taxon>Bacteroidia</taxon>
        <taxon>Marinilabiliales</taxon>
        <taxon>Marinilabiliaceae</taxon>
        <taxon>Alkalitalea</taxon>
    </lineage>
</organism>
<dbReference type="EMBL" id="FUYV01000010">
    <property type="protein sequence ID" value="SKC10388.1"/>
    <property type="molecule type" value="Genomic_DNA"/>
</dbReference>
<dbReference type="RefSeq" id="WP_079557661.1">
    <property type="nucleotide sequence ID" value="NZ_CP021904.1"/>
</dbReference>
<dbReference type="KEGG" id="asx:CDL62_03265"/>
<evidence type="ECO:0000313" key="1">
    <source>
        <dbReference type="EMBL" id="SKC10388.1"/>
    </source>
</evidence>
<protein>
    <submittedName>
        <fullName evidence="1">Uncharacterized protein</fullName>
    </submittedName>
</protein>
<keyword evidence="2" id="KW-1185">Reference proteome</keyword>
<proteinExistence type="predicted"/>
<dbReference type="PROSITE" id="PS51257">
    <property type="entry name" value="PROKAR_LIPOPROTEIN"/>
    <property type="match status" value="1"/>
</dbReference>